<name>A0A975BMX2_9BACT</name>
<gene>
    <name evidence="1" type="ORF">dnm_044300</name>
</gene>
<protein>
    <submittedName>
        <fullName evidence="1">Zinc- or iron-chelating domain-containing protein</fullName>
    </submittedName>
</protein>
<dbReference type="AlphaFoldDB" id="A0A975BMX2"/>
<organism evidence="1 2">
    <name type="scientific">Desulfonema magnum</name>
    <dbReference type="NCBI Taxonomy" id="45655"/>
    <lineage>
        <taxon>Bacteria</taxon>
        <taxon>Pseudomonadati</taxon>
        <taxon>Thermodesulfobacteriota</taxon>
        <taxon>Desulfobacteria</taxon>
        <taxon>Desulfobacterales</taxon>
        <taxon>Desulfococcaceae</taxon>
        <taxon>Desulfonema</taxon>
    </lineage>
</organism>
<evidence type="ECO:0000313" key="2">
    <source>
        <dbReference type="Proteomes" id="UP000663722"/>
    </source>
</evidence>
<dbReference type="Pfam" id="PF03692">
    <property type="entry name" value="CxxCxxCC"/>
    <property type="match status" value="1"/>
</dbReference>
<accession>A0A975BMX2</accession>
<sequence length="260" mass="30784">MKYIDTENLDQLPGTRLEEDDIFSFHCHSGLDCFNLCCRNLNLFLYPYDVIRLKNRLGITSDQFIDEYTDIVLRPSEFFPEVLLRMADNEEKTCPFLTESGCSVYPDRPDTCRTFPVEQGTLYDAKTKKTKLIHFFRPPDFCLGQHENRPLTTKTWAKDQDAVTYNKMTVRWAEIKRLFQTDPWGKEGPEGPRGKMAFMASYNTDHFREFILGSSFLKRYKVKSAVLKKIKKQDDELLTFGFDWIKFYLWGMKTKYFRLR</sequence>
<dbReference type="Proteomes" id="UP000663722">
    <property type="component" value="Chromosome"/>
</dbReference>
<dbReference type="InterPro" id="IPR005358">
    <property type="entry name" value="Puta_zinc/iron-chelating_dom"/>
</dbReference>
<dbReference type="RefSeq" id="WP_207683178.1">
    <property type="nucleotide sequence ID" value="NZ_CP061800.1"/>
</dbReference>
<dbReference type="KEGG" id="dmm:dnm_044300"/>
<dbReference type="PANTHER" id="PTHR35866:SF1">
    <property type="entry name" value="YKGJ FAMILY CYSTEINE CLUSTER PROTEIN"/>
    <property type="match status" value="1"/>
</dbReference>
<evidence type="ECO:0000313" key="1">
    <source>
        <dbReference type="EMBL" id="QTA88385.1"/>
    </source>
</evidence>
<reference evidence="1" key="1">
    <citation type="journal article" date="2021" name="Microb. Physiol.">
        <title>Proteogenomic Insights into the Physiology of Marine, Sulfate-Reducing, Filamentous Desulfonema limicola and Desulfonema magnum.</title>
        <authorList>
            <person name="Schnaars V."/>
            <person name="Wohlbrand L."/>
            <person name="Scheve S."/>
            <person name="Hinrichs C."/>
            <person name="Reinhardt R."/>
            <person name="Rabus R."/>
        </authorList>
    </citation>
    <scope>NUCLEOTIDE SEQUENCE</scope>
    <source>
        <strain evidence="1">4be13</strain>
    </source>
</reference>
<proteinExistence type="predicted"/>
<keyword evidence="2" id="KW-1185">Reference proteome</keyword>
<dbReference type="PANTHER" id="PTHR35866">
    <property type="entry name" value="PUTATIVE-RELATED"/>
    <property type="match status" value="1"/>
</dbReference>
<dbReference type="EMBL" id="CP061800">
    <property type="protein sequence ID" value="QTA88385.1"/>
    <property type="molecule type" value="Genomic_DNA"/>
</dbReference>